<evidence type="ECO:0000256" key="1">
    <source>
        <dbReference type="PROSITE-ProRule" id="PRU00042"/>
    </source>
</evidence>
<dbReference type="PROSITE" id="PS00028">
    <property type="entry name" value="ZINC_FINGER_C2H2_1"/>
    <property type="match status" value="2"/>
</dbReference>
<dbReference type="PANTHER" id="PTHR31025">
    <property type="entry name" value="SI:CH211-196P9.1-RELATED"/>
    <property type="match status" value="1"/>
</dbReference>
<keyword evidence="1" id="KW-0479">Metal-binding</keyword>
<keyword evidence="5" id="KW-1185">Reference proteome</keyword>
<accession>A0A3B4U458</accession>
<evidence type="ECO:0000313" key="5">
    <source>
        <dbReference type="Proteomes" id="UP000261420"/>
    </source>
</evidence>
<protein>
    <recommendedName>
        <fullName evidence="3">C2H2-type domain-containing protein</fullName>
    </recommendedName>
</protein>
<dbReference type="SMART" id="SM00355">
    <property type="entry name" value="ZnF_C2H2"/>
    <property type="match status" value="3"/>
</dbReference>
<keyword evidence="1" id="KW-0863">Zinc-finger</keyword>
<evidence type="ECO:0000259" key="3">
    <source>
        <dbReference type="PROSITE" id="PS50157"/>
    </source>
</evidence>
<evidence type="ECO:0000313" key="4">
    <source>
        <dbReference type="Ensembl" id="ENSSDUP00000012665.1"/>
    </source>
</evidence>
<reference evidence="4" key="1">
    <citation type="submission" date="2025-05" db="UniProtKB">
        <authorList>
            <consortium name="Ensembl"/>
        </authorList>
    </citation>
    <scope>IDENTIFICATION</scope>
</reference>
<dbReference type="GO" id="GO:0008270">
    <property type="term" value="F:zinc ion binding"/>
    <property type="evidence" value="ECO:0007669"/>
    <property type="project" value="UniProtKB-KW"/>
</dbReference>
<organism evidence="4 5">
    <name type="scientific">Seriola dumerili</name>
    <name type="common">Greater amberjack</name>
    <name type="synonym">Caranx dumerili</name>
    <dbReference type="NCBI Taxonomy" id="41447"/>
    <lineage>
        <taxon>Eukaryota</taxon>
        <taxon>Metazoa</taxon>
        <taxon>Chordata</taxon>
        <taxon>Craniata</taxon>
        <taxon>Vertebrata</taxon>
        <taxon>Euteleostomi</taxon>
        <taxon>Actinopterygii</taxon>
        <taxon>Neopterygii</taxon>
        <taxon>Teleostei</taxon>
        <taxon>Neoteleostei</taxon>
        <taxon>Acanthomorphata</taxon>
        <taxon>Carangaria</taxon>
        <taxon>Carangiformes</taxon>
        <taxon>Carangidae</taxon>
        <taxon>Seriola</taxon>
    </lineage>
</organism>
<dbReference type="InterPro" id="IPR013087">
    <property type="entry name" value="Znf_C2H2_type"/>
</dbReference>
<feature type="compositionally biased region" description="Polar residues" evidence="2">
    <location>
        <begin position="263"/>
        <end position="276"/>
    </location>
</feature>
<sequence length="703" mass="80328">MKIHKNVRNLTFKCALPDCNRIFRKISIFKTHVYRDHPSKDQRASDESGFLGQCTVNDMSCHVDFCTTRCDSISNLLSHLKGHIREGRTVSCPFRNCDKRFHVVSTFSSHLSRTHKQCTMRDISSSLTSDSGEVMEAECSGEQAESRVVQESVLDDVDREEAQSDVFPECADESLFLNSLALFYLKLQAKLLLPSSVIQTIIEDLQDVHDVSQSHLFHKLKEKLTEEDLQYVREQDIEEFIKPIQCRKLLDAWKHKEPMSISAPPQQMSTCIPLNQSSSLSSSPLSSPATSPLPAKANWPDTFKVNWDKMPPSLNTCIQNGKRPSPADRRQMIRVLLDDMRKIDVNPRKAQCLIISRDIVRQYPQSFMDTMDDGRTTVGAGYESLLCQIKTRIEHLNRNNTLARLRTSKDANGTKLRGPADTYGCTQWQPELPPEETEASLENKRQKLVELFAREGSSGMERAEVLKLMETTYYLQRQMINANPAPALEDVKQQWPYLFFPRSMCTHFEVLTDVPIVRKIEAFLEEHGRNIMEFFKQNPTNDDVKAVLFRTDCSVTVSNILQVLMAHFKEPLDALIIQTDLTVTLPDTPRLIVAGPMMQTNQCWMLSIEKEVLCEGTSFVLGLAVVFSSYYNFNLQYQHDAACTLEFIQRYCIDINPERGTKASREKVQSKKSSKMVQKKPTSVNPHVSTLIKKISDFKWDFV</sequence>
<feature type="region of interest" description="Disordered" evidence="2">
    <location>
        <begin position="260"/>
        <end position="293"/>
    </location>
</feature>
<name>A0A3B4U458_SERDU</name>
<feature type="domain" description="C2H2-type" evidence="3">
    <location>
        <begin position="12"/>
        <end position="42"/>
    </location>
</feature>
<proteinExistence type="predicted"/>
<dbReference type="PANTHER" id="PTHR31025:SF30">
    <property type="entry name" value="SI:DKEY-15H8.17"/>
    <property type="match status" value="1"/>
</dbReference>
<dbReference type="GeneTree" id="ENSGT00940000163828"/>
<dbReference type="Ensembl" id="ENSSDUT00000012893.1">
    <property type="protein sequence ID" value="ENSSDUP00000012665.1"/>
    <property type="gene ID" value="ENSSDUG00000009219.1"/>
</dbReference>
<evidence type="ECO:0000256" key="2">
    <source>
        <dbReference type="SAM" id="MobiDB-lite"/>
    </source>
</evidence>
<dbReference type="Ensembl" id="ENSSDUT00000017875.1">
    <property type="protein sequence ID" value="ENSSDUP00000017552.1"/>
    <property type="gene ID" value="ENSSDUG00000012830.1"/>
</dbReference>
<dbReference type="OMA" id="FTQRHIY"/>
<feature type="compositionally biased region" description="Low complexity" evidence="2">
    <location>
        <begin position="277"/>
        <end position="293"/>
    </location>
</feature>
<dbReference type="Proteomes" id="UP000261420">
    <property type="component" value="Unplaced"/>
</dbReference>
<dbReference type="PROSITE" id="PS50157">
    <property type="entry name" value="ZINC_FINGER_C2H2_2"/>
    <property type="match status" value="1"/>
</dbReference>
<keyword evidence="1" id="KW-0862">Zinc</keyword>
<dbReference type="AlphaFoldDB" id="A0A3B4U458"/>